<protein>
    <submittedName>
        <fullName evidence="1">Aldose 1-epimerase</fullName>
    </submittedName>
</protein>
<dbReference type="InterPro" id="IPR037480">
    <property type="entry name" value="YihR-like"/>
</dbReference>
<dbReference type="InParanoid" id="A0A420XTS2"/>
<dbReference type="Gene3D" id="2.70.98.10">
    <property type="match status" value="1"/>
</dbReference>
<dbReference type="Proteomes" id="UP000281955">
    <property type="component" value="Unassembled WGS sequence"/>
</dbReference>
<dbReference type="InterPro" id="IPR011013">
    <property type="entry name" value="Gal_mutarotase_sf_dom"/>
</dbReference>
<keyword evidence="2" id="KW-1185">Reference proteome</keyword>
<dbReference type="AlphaFoldDB" id="A0A420XTS2"/>
<dbReference type="GO" id="GO:0006006">
    <property type="term" value="P:glucose metabolic process"/>
    <property type="evidence" value="ECO:0007669"/>
    <property type="project" value="TreeGrafter"/>
</dbReference>
<dbReference type="EMBL" id="RBWV01000009">
    <property type="protein sequence ID" value="RKS80246.1"/>
    <property type="molecule type" value="Genomic_DNA"/>
</dbReference>
<dbReference type="PANTHER" id="PTHR10091:SF0">
    <property type="entry name" value="GALACTOSE MUTAROTASE"/>
    <property type="match status" value="1"/>
</dbReference>
<comment type="caution">
    <text evidence="1">The sequence shown here is derived from an EMBL/GenBank/DDBJ whole genome shotgun (WGS) entry which is preliminary data.</text>
</comment>
<dbReference type="Pfam" id="PF01263">
    <property type="entry name" value="Aldose_epim"/>
    <property type="match status" value="1"/>
</dbReference>
<dbReference type="InterPro" id="IPR008183">
    <property type="entry name" value="Aldose_1/G6P_1-epimerase"/>
</dbReference>
<dbReference type="SUPFAM" id="SSF74650">
    <property type="entry name" value="Galactose mutarotase-like"/>
    <property type="match status" value="1"/>
</dbReference>
<reference evidence="1 2" key="1">
    <citation type="submission" date="2018-10" db="EMBL/GenBank/DDBJ databases">
        <title>Genomic Encyclopedia of Archaeal and Bacterial Type Strains, Phase II (KMG-II): from individual species to whole genera.</title>
        <authorList>
            <person name="Goeker M."/>
        </authorList>
    </citation>
    <scope>NUCLEOTIDE SEQUENCE [LARGE SCALE GENOMIC DNA]</scope>
    <source>
        <strain evidence="1 2">RP-AC37</strain>
    </source>
</reference>
<gene>
    <name evidence="1" type="ORF">CLV35_0671</name>
</gene>
<dbReference type="GO" id="GO:0004034">
    <property type="term" value="F:aldose 1-epimerase activity"/>
    <property type="evidence" value="ECO:0007669"/>
    <property type="project" value="TreeGrafter"/>
</dbReference>
<dbReference type="OrthoDB" id="4739604at2"/>
<accession>A0A420XTS2</accession>
<organism evidence="1 2">
    <name type="scientific">Motilibacter peucedani</name>
    <dbReference type="NCBI Taxonomy" id="598650"/>
    <lineage>
        <taxon>Bacteria</taxon>
        <taxon>Bacillati</taxon>
        <taxon>Actinomycetota</taxon>
        <taxon>Actinomycetes</taxon>
        <taxon>Motilibacterales</taxon>
        <taxon>Motilibacteraceae</taxon>
        <taxon>Motilibacter</taxon>
    </lineage>
</organism>
<dbReference type="InterPro" id="IPR014718">
    <property type="entry name" value="GH-type_carb-bd"/>
</dbReference>
<proteinExistence type="predicted"/>
<dbReference type="GO" id="GO:0030246">
    <property type="term" value="F:carbohydrate binding"/>
    <property type="evidence" value="ECO:0007669"/>
    <property type="project" value="InterPro"/>
</dbReference>
<dbReference type="CDD" id="cd09022">
    <property type="entry name" value="Aldose_epim_Ec_YihR"/>
    <property type="match status" value="1"/>
</dbReference>
<sequence length="303" mass="32673">MSPSGEQVRLESSGYTADVVTVGGALRTLESAGRPLVRSWSAEEMMPVFSGAVLAPWPNRIGDGAYSFGGQELQAPINEVERGNALHGLVGWAEWEVAERSADRVRLSYRLRPNPAYPWQLALSVTYALSAEGLAWTLTARNESDSAAPYGGSVHPYFVAAATGHVDDWRLELPAASYLVVDDERLLPVEVVPVAGTPFDFTQGRVIGDTFVDHAFTELAAGDDGLVQARLLSADGTGVEVSWDAASPWVQVHTADRPEERLNRTGLAIEPMTCPPDAFRTGIDLVVLEPGAEHSVSWHVRAV</sequence>
<dbReference type="PANTHER" id="PTHR10091">
    <property type="entry name" value="ALDOSE-1-EPIMERASE"/>
    <property type="match status" value="1"/>
</dbReference>
<evidence type="ECO:0000313" key="2">
    <source>
        <dbReference type="Proteomes" id="UP000281955"/>
    </source>
</evidence>
<name>A0A420XTS2_9ACTN</name>
<dbReference type="RefSeq" id="WP_121191957.1">
    <property type="nucleotide sequence ID" value="NZ_RBWV01000009.1"/>
</dbReference>
<evidence type="ECO:0000313" key="1">
    <source>
        <dbReference type="EMBL" id="RKS80246.1"/>
    </source>
</evidence>
<dbReference type="GO" id="GO:0033499">
    <property type="term" value="P:galactose catabolic process via UDP-galactose, Leloir pathway"/>
    <property type="evidence" value="ECO:0007669"/>
    <property type="project" value="TreeGrafter"/>
</dbReference>